<gene>
    <name evidence="2" type="ORF">D4764_13G0011690</name>
</gene>
<dbReference type="Proteomes" id="UP000324091">
    <property type="component" value="Chromosome 13"/>
</dbReference>
<dbReference type="EMBL" id="RHFK02000005">
    <property type="protein sequence ID" value="TWW76507.1"/>
    <property type="molecule type" value="Genomic_DNA"/>
</dbReference>
<evidence type="ECO:0000313" key="2">
    <source>
        <dbReference type="EMBL" id="TWW76507.1"/>
    </source>
</evidence>
<comment type="caution">
    <text evidence="2">The sequence shown here is derived from an EMBL/GenBank/DDBJ whole genome shotgun (WGS) entry which is preliminary data.</text>
</comment>
<protein>
    <submittedName>
        <fullName evidence="2">Uncharacterized protein</fullName>
    </submittedName>
</protein>
<accession>A0A5C6PDZ8</accession>
<sequence>MSTGHRGASKLFARALDDVRKSRGESCKNEDRLRPMSKKEPQNLKSEPQQLWEDNHSPEKVSPSPKHEQPDLQEHHSNLALSFSDMKERLEEVEAKLKKRDLRLIKVCRDQKRAGSKSSGT</sequence>
<reference evidence="2 3" key="1">
    <citation type="submission" date="2019-04" db="EMBL/GenBank/DDBJ databases">
        <title>Chromosome genome assembly for Takifugu flavidus.</title>
        <authorList>
            <person name="Xiao S."/>
        </authorList>
    </citation>
    <scope>NUCLEOTIDE SEQUENCE [LARGE SCALE GENOMIC DNA]</scope>
    <source>
        <strain evidence="2">HTHZ2018</strain>
        <tissue evidence="2">Muscle</tissue>
    </source>
</reference>
<evidence type="ECO:0000256" key="1">
    <source>
        <dbReference type="SAM" id="MobiDB-lite"/>
    </source>
</evidence>
<name>A0A5C6PDZ8_9TELE</name>
<organism evidence="2 3">
    <name type="scientific">Takifugu flavidus</name>
    <name type="common">sansaifugu</name>
    <dbReference type="NCBI Taxonomy" id="433684"/>
    <lineage>
        <taxon>Eukaryota</taxon>
        <taxon>Metazoa</taxon>
        <taxon>Chordata</taxon>
        <taxon>Craniata</taxon>
        <taxon>Vertebrata</taxon>
        <taxon>Euteleostomi</taxon>
        <taxon>Actinopterygii</taxon>
        <taxon>Neopterygii</taxon>
        <taxon>Teleostei</taxon>
        <taxon>Neoteleostei</taxon>
        <taxon>Acanthomorphata</taxon>
        <taxon>Eupercaria</taxon>
        <taxon>Tetraodontiformes</taxon>
        <taxon>Tetradontoidea</taxon>
        <taxon>Tetraodontidae</taxon>
        <taxon>Takifugu</taxon>
    </lineage>
</organism>
<proteinExistence type="predicted"/>
<evidence type="ECO:0000313" key="3">
    <source>
        <dbReference type="Proteomes" id="UP000324091"/>
    </source>
</evidence>
<keyword evidence="3" id="KW-1185">Reference proteome</keyword>
<dbReference type="AlphaFoldDB" id="A0A5C6PDZ8"/>
<feature type="compositionally biased region" description="Basic and acidic residues" evidence="1">
    <location>
        <begin position="15"/>
        <end position="42"/>
    </location>
</feature>
<feature type="compositionally biased region" description="Basic and acidic residues" evidence="1">
    <location>
        <begin position="53"/>
        <end position="77"/>
    </location>
</feature>
<feature type="region of interest" description="Disordered" evidence="1">
    <location>
        <begin position="1"/>
        <end position="83"/>
    </location>
</feature>